<dbReference type="KEGG" id="cyc:PCC7424_1524"/>
<dbReference type="OrthoDB" id="21516at2"/>
<sequence length="246" mass="28641">MEIPISYCWHQIGITGDKSCPQLKEVIHCRNCSVYSSFGRALFEREPPKGYLEEWTNLLAQPLSEKTINAPENQPKESTTSVIIFRLEKEWFALPVNLIKEITSVVWVHTLPHRSNHILRGIVNIRGEILTCVSLSNLLNLKPTKNLSKTAQPSINYPRMIVLEIQENRWVFEADELDKVHRFYSNQFQDSPTALSKHHDTYTQKIINFNHKKVNYLDSELLFYELLFYTYSRSQSSSNNIETINP</sequence>
<dbReference type="InterPro" id="IPR002545">
    <property type="entry name" value="CheW-lke_dom"/>
</dbReference>
<gene>
    <name evidence="2" type="ordered locus">PCC7424_1524</name>
</gene>
<dbReference type="GO" id="GO:0007165">
    <property type="term" value="P:signal transduction"/>
    <property type="evidence" value="ECO:0007669"/>
    <property type="project" value="InterPro"/>
</dbReference>
<dbReference type="AlphaFoldDB" id="B7K9J6"/>
<dbReference type="Proteomes" id="UP000002384">
    <property type="component" value="Chromosome"/>
</dbReference>
<dbReference type="GO" id="GO:0005829">
    <property type="term" value="C:cytosol"/>
    <property type="evidence" value="ECO:0007669"/>
    <property type="project" value="TreeGrafter"/>
</dbReference>
<dbReference type="GO" id="GO:0006935">
    <property type="term" value="P:chemotaxis"/>
    <property type="evidence" value="ECO:0007669"/>
    <property type="project" value="InterPro"/>
</dbReference>
<dbReference type="SUPFAM" id="SSF50341">
    <property type="entry name" value="CheW-like"/>
    <property type="match status" value="1"/>
</dbReference>
<dbReference type="PROSITE" id="PS50851">
    <property type="entry name" value="CHEW"/>
    <property type="match status" value="1"/>
</dbReference>
<dbReference type="HOGENOM" id="CLU_108791_0_0_3"/>
<dbReference type="eggNOG" id="COG0835">
    <property type="taxonomic scope" value="Bacteria"/>
</dbReference>
<evidence type="ECO:0000313" key="2">
    <source>
        <dbReference type="EMBL" id="ACK69964.1"/>
    </source>
</evidence>
<dbReference type="SMART" id="SM00260">
    <property type="entry name" value="CheW"/>
    <property type="match status" value="1"/>
</dbReference>
<accession>B7K9J6</accession>
<dbReference type="STRING" id="65393.PCC7424_1524"/>
<dbReference type="InterPro" id="IPR036061">
    <property type="entry name" value="CheW-like_dom_sf"/>
</dbReference>
<dbReference type="Pfam" id="PF01584">
    <property type="entry name" value="CheW"/>
    <property type="match status" value="1"/>
</dbReference>
<dbReference type="PANTHER" id="PTHR22617">
    <property type="entry name" value="CHEMOTAXIS SENSOR HISTIDINE KINASE-RELATED"/>
    <property type="match status" value="1"/>
</dbReference>
<name>B7K9J6_GLOC7</name>
<dbReference type="Gene3D" id="2.30.30.40">
    <property type="entry name" value="SH3 Domains"/>
    <property type="match status" value="1"/>
</dbReference>
<evidence type="ECO:0000313" key="3">
    <source>
        <dbReference type="Proteomes" id="UP000002384"/>
    </source>
</evidence>
<dbReference type="InterPro" id="IPR039315">
    <property type="entry name" value="CheW"/>
</dbReference>
<dbReference type="PANTHER" id="PTHR22617:SF23">
    <property type="entry name" value="CHEMOTAXIS PROTEIN CHEW"/>
    <property type="match status" value="1"/>
</dbReference>
<keyword evidence="3" id="KW-1185">Reference proteome</keyword>
<protein>
    <submittedName>
        <fullName evidence="2">CheW protein</fullName>
    </submittedName>
</protein>
<dbReference type="Gene3D" id="2.40.50.180">
    <property type="entry name" value="CheA-289, Domain 4"/>
    <property type="match status" value="1"/>
</dbReference>
<dbReference type="EMBL" id="CP001291">
    <property type="protein sequence ID" value="ACK69964.1"/>
    <property type="molecule type" value="Genomic_DNA"/>
</dbReference>
<reference evidence="3" key="1">
    <citation type="journal article" date="2011" name="MBio">
        <title>Novel metabolic attributes of the genus Cyanothece, comprising a group of unicellular nitrogen-fixing Cyanobacteria.</title>
        <authorList>
            <person name="Bandyopadhyay A."/>
            <person name="Elvitigala T."/>
            <person name="Welsh E."/>
            <person name="Stockel J."/>
            <person name="Liberton M."/>
            <person name="Min H."/>
            <person name="Sherman L.A."/>
            <person name="Pakrasi H.B."/>
        </authorList>
    </citation>
    <scope>NUCLEOTIDE SEQUENCE [LARGE SCALE GENOMIC DNA]</scope>
    <source>
        <strain evidence="3">PCC 7424</strain>
    </source>
</reference>
<evidence type="ECO:0000259" key="1">
    <source>
        <dbReference type="PROSITE" id="PS50851"/>
    </source>
</evidence>
<proteinExistence type="predicted"/>
<feature type="domain" description="CheW-like" evidence="1">
    <location>
        <begin position="79"/>
        <end position="228"/>
    </location>
</feature>
<organism evidence="2 3">
    <name type="scientific">Gloeothece citriformis (strain PCC 7424)</name>
    <name type="common">Cyanothece sp. (strain PCC 7424)</name>
    <dbReference type="NCBI Taxonomy" id="65393"/>
    <lineage>
        <taxon>Bacteria</taxon>
        <taxon>Bacillati</taxon>
        <taxon>Cyanobacteriota</taxon>
        <taxon>Cyanophyceae</taxon>
        <taxon>Oscillatoriophycideae</taxon>
        <taxon>Chroococcales</taxon>
        <taxon>Aphanothecaceae</taxon>
        <taxon>Gloeothece</taxon>
        <taxon>Gloeothece citriformis</taxon>
    </lineage>
</organism>